<name>A0A1C3JU22_9GAMM</name>
<evidence type="ECO:0000313" key="4">
    <source>
        <dbReference type="EMBL" id="SBT21524.1"/>
    </source>
</evidence>
<reference evidence="3 6" key="1">
    <citation type="submission" date="2016-06" db="EMBL/GenBank/DDBJ databases">
        <authorList>
            <person name="Kjaerup R.B."/>
            <person name="Dalgaard T.S."/>
            <person name="Juul-Madsen H.R."/>
        </authorList>
    </citation>
    <scope>NUCLEOTIDE SEQUENCE [LARGE SCALE GENOMIC DNA]</scope>
    <source>
        <strain evidence="3 6">CECT 5115</strain>
    </source>
</reference>
<evidence type="ECO:0000313" key="5">
    <source>
        <dbReference type="Proteomes" id="UP000092840"/>
    </source>
</evidence>
<evidence type="ECO:0000313" key="6">
    <source>
        <dbReference type="Proteomes" id="UP000092871"/>
    </source>
</evidence>
<dbReference type="OrthoDB" id="197869at2"/>
<feature type="domain" description="Porin" evidence="2">
    <location>
        <begin position="17"/>
        <end position="311"/>
    </location>
</feature>
<dbReference type="GO" id="GO:0015288">
    <property type="term" value="F:porin activity"/>
    <property type="evidence" value="ECO:0007669"/>
    <property type="project" value="InterPro"/>
</dbReference>
<feature type="signal peptide" evidence="1">
    <location>
        <begin position="1"/>
        <end position="25"/>
    </location>
</feature>
<dbReference type="EMBL" id="FLRB01000013">
    <property type="protein sequence ID" value="SBT21524.1"/>
    <property type="molecule type" value="Genomic_DNA"/>
</dbReference>
<proteinExistence type="predicted"/>
<dbReference type="Proteomes" id="UP000092840">
    <property type="component" value="Unassembled WGS sequence"/>
</dbReference>
<keyword evidence="5" id="KW-1185">Reference proteome</keyword>
<protein>
    <recommendedName>
        <fullName evidence="2">Porin domain-containing protein</fullName>
    </recommendedName>
</protein>
<dbReference type="EMBL" id="FLRA01000023">
    <property type="protein sequence ID" value="SBT18569.1"/>
    <property type="molecule type" value="Genomic_DNA"/>
</dbReference>
<feature type="chain" id="PRO_5008677092" description="Porin domain-containing protein" evidence="1">
    <location>
        <begin position="26"/>
        <end position="412"/>
    </location>
</feature>
<reference evidence="4 5" key="2">
    <citation type="submission" date="2016-06" db="EMBL/GenBank/DDBJ databases">
        <authorList>
            <person name="Rodrigo-Torres L."/>
            <person name="Arahal D.R."/>
        </authorList>
    </citation>
    <scope>NUCLEOTIDE SEQUENCE [LARGE SCALE GENOMIC DNA]</scope>
    <source>
        <strain evidence="4 5">CECT 5116</strain>
    </source>
</reference>
<dbReference type="Proteomes" id="UP000092871">
    <property type="component" value="Unassembled WGS sequence"/>
</dbReference>
<dbReference type="InterPro" id="IPR033900">
    <property type="entry name" value="Gram_neg_porin_domain"/>
</dbReference>
<evidence type="ECO:0000259" key="2">
    <source>
        <dbReference type="Pfam" id="PF13609"/>
    </source>
</evidence>
<gene>
    <name evidence="3" type="ORF">MGA5115_02716</name>
    <name evidence="4" type="ORF">MGA5116_02120</name>
</gene>
<dbReference type="RefSeq" id="WP_067037443.1">
    <property type="nucleotide sequence ID" value="NZ_FLRA01000023.1"/>
</dbReference>
<dbReference type="InterPro" id="IPR023614">
    <property type="entry name" value="Porin_dom_sf"/>
</dbReference>
<evidence type="ECO:0000256" key="1">
    <source>
        <dbReference type="SAM" id="SignalP"/>
    </source>
</evidence>
<dbReference type="GO" id="GO:0016020">
    <property type="term" value="C:membrane"/>
    <property type="evidence" value="ECO:0007669"/>
    <property type="project" value="InterPro"/>
</dbReference>
<keyword evidence="1" id="KW-0732">Signal</keyword>
<dbReference type="SUPFAM" id="SSF56935">
    <property type="entry name" value="Porins"/>
    <property type="match status" value="1"/>
</dbReference>
<dbReference type="Pfam" id="PF13609">
    <property type="entry name" value="Porin_4"/>
    <property type="match status" value="1"/>
</dbReference>
<dbReference type="Gene3D" id="2.40.160.10">
    <property type="entry name" value="Porin"/>
    <property type="match status" value="1"/>
</dbReference>
<evidence type="ECO:0000313" key="3">
    <source>
        <dbReference type="EMBL" id="SBT18569.1"/>
    </source>
</evidence>
<organism evidence="3 6">
    <name type="scientific">Marinomonas gallaica</name>
    <dbReference type="NCBI Taxonomy" id="1806667"/>
    <lineage>
        <taxon>Bacteria</taxon>
        <taxon>Pseudomonadati</taxon>
        <taxon>Pseudomonadota</taxon>
        <taxon>Gammaproteobacteria</taxon>
        <taxon>Oceanospirillales</taxon>
        <taxon>Oceanospirillaceae</taxon>
        <taxon>Marinomonas</taxon>
    </lineage>
</organism>
<accession>A0A1C3JU22</accession>
<sequence length="412" mass="46204">MVTKYMYVVKAFIICSLGASASVFASDTADNFHVSSFGRIVAGTIDTDKANFHGYDDDISLKTNSLLGIQLNAEATDYLSFTAQSVFRTNEDKDSELDWLYATIQPKNNLTLKVGKLRTPFFMHSDVIDVGYAYHWASPPEQMYGAFFLFPTFEGIDATWGYSGENYDSSFEAYVGQHSGEIKRSNRITDYNVDVLSGFITTLRKENFEFRASFHQGDVSLDIPELNLLSDAIQSFGSFPSTVDALAPDSKVNVYQFGVRYDNLDYFAGLEWVTIDPELKTSMPKIDTFYVTGGYIFNPVTIHLTYAESKVKYSDFPSELNQALAGMSPSDPRYTGLLQSTYGLNFISASRNVDSLKSWTLGARWDIRPKLAVKADVTLLDGAENETAMFDSIKDGFNREAMFYQVAVEWVF</sequence>
<dbReference type="AlphaFoldDB" id="A0A1C3JU22"/>